<dbReference type="Ensembl" id="ENSPANT00000000616.3">
    <property type="protein sequence ID" value="ENSPANP00000008806.3"/>
    <property type="gene ID" value="ENSPANG00000003123.3"/>
</dbReference>
<reference evidence="1" key="2">
    <citation type="submission" date="2025-08" db="UniProtKB">
        <authorList>
            <consortium name="Ensembl"/>
        </authorList>
    </citation>
    <scope>IDENTIFICATION</scope>
</reference>
<dbReference type="GeneTree" id="ENSGT00390000006503"/>
<dbReference type="Bgee" id="ENSPANG00000003123">
    <property type="expression patterns" value="Expressed in thyroid gland and 65 other cell types or tissues"/>
</dbReference>
<dbReference type="eggNOG" id="KOG2174">
    <property type="taxonomic scope" value="Eukaryota"/>
</dbReference>
<accession>A0A096N880</accession>
<dbReference type="STRING" id="9555.ENSPANP00000008806"/>
<keyword evidence="2" id="KW-1185">Reference proteome</keyword>
<name>A0A096N880_PAPAN</name>
<evidence type="ECO:0000313" key="1">
    <source>
        <dbReference type="Ensembl" id="ENSPANP00000008806.3"/>
    </source>
</evidence>
<organism evidence="1 2">
    <name type="scientific">Papio anubis</name>
    <name type="common">Olive baboon</name>
    <dbReference type="NCBI Taxonomy" id="9555"/>
    <lineage>
        <taxon>Eukaryota</taxon>
        <taxon>Metazoa</taxon>
        <taxon>Chordata</taxon>
        <taxon>Craniata</taxon>
        <taxon>Vertebrata</taxon>
        <taxon>Euteleostomi</taxon>
        <taxon>Mammalia</taxon>
        <taxon>Eutheria</taxon>
        <taxon>Euarchontoglires</taxon>
        <taxon>Primates</taxon>
        <taxon>Haplorrhini</taxon>
        <taxon>Catarrhini</taxon>
        <taxon>Cercopithecidae</taxon>
        <taxon>Cercopithecinae</taxon>
        <taxon>Papio</taxon>
    </lineage>
</organism>
<proteinExistence type="predicted"/>
<gene>
    <name evidence="1" type="primary">LEPROT</name>
</gene>
<dbReference type="AlphaFoldDB" id="A0A096N880"/>
<sequence>MAGVKALVALSFSGAIGLTFLMLGCALEDYGSNGEPVALCWQAMQSFSLQFKGFSLYLEEEMILAGSSGSTLF</sequence>
<dbReference type="PROSITE" id="PS51257">
    <property type="entry name" value="PROKAR_LIPOPROTEIN"/>
    <property type="match status" value="1"/>
</dbReference>
<dbReference type="Proteomes" id="UP000028761">
    <property type="component" value="Chromosome 1"/>
</dbReference>
<protein>
    <submittedName>
        <fullName evidence="1">Leptin receptor overlapping transcript</fullName>
    </submittedName>
</protein>
<reference evidence="1" key="3">
    <citation type="submission" date="2025-09" db="UniProtKB">
        <authorList>
            <consortium name="Ensembl"/>
        </authorList>
    </citation>
    <scope>IDENTIFICATION</scope>
</reference>
<dbReference type="HOGENOM" id="CLU_134810_2_2_1"/>
<reference evidence="1 2" key="1">
    <citation type="submission" date="2012-03" db="EMBL/GenBank/DDBJ databases">
        <title>Whole Genome Assembly of Papio anubis.</title>
        <authorList>
            <person name="Liu Y.L."/>
            <person name="Abraham K.A."/>
            <person name="Akbar H.A."/>
            <person name="Ali S.A."/>
            <person name="Anosike U.A."/>
            <person name="Aqrawi P.A."/>
            <person name="Arias F.A."/>
            <person name="Attaway T.A."/>
            <person name="Awwad R.A."/>
            <person name="Babu C.B."/>
            <person name="Bandaranaike D.B."/>
            <person name="Battles P.B."/>
            <person name="Bell A.B."/>
            <person name="Beltran B.B."/>
            <person name="Berhane-Mersha D.B."/>
            <person name="Bess C.B."/>
            <person name="Bickham C.B."/>
            <person name="Bolden T.B."/>
            <person name="Carter K.C."/>
            <person name="Chau D.C."/>
            <person name="Chavez A.C."/>
            <person name="Clerc-Blankenburg K.C."/>
            <person name="Coyle M.C."/>
            <person name="Dao M.D."/>
            <person name="Davila M.L.D."/>
            <person name="Davy-Carroll L.D."/>
            <person name="Denson S.D."/>
            <person name="Dinh H.D."/>
            <person name="Fernandez S.F."/>
            <person name="Fernando P.F."/>
            <person name="Forbes L.F."/>
            <person name="Francis C.F."/>
            <person name="Francisco L.F."/>
            <person name="Fu Q.F."/>
            <person name="Garcia-Iii R.G."/>
            <person name="Garrett T.G."/>
            <person name="Gross S.G."/>
            <person name="Gubbala S.G."/>
            <person name="Hirani K.H."/>
            <person name="Hogues M.H."/>
            <person name="Hollins B.H."/>
            <person name="Jackson L.J."/>
            <person name="Javaid M.J."/>
            <person name="Jhangiani S.J."/>
            <person name="Johnson A.J."/>
            <person name="Johnson B.J."/>
            <person name="Jones J.J."/>
            <person name="Joshi V.J."/>
            <person name="Kalu J.K."/>
            <person name="Khan N.K."/>
            <person name="Korchina V.K."/>
            <person name="Kovar C.K."/>
            <person name="Lago L.L."/>
            <person name="Lara F.L."/>
            <person name="Le T.-K.L."/>
            <person name="Lee S.L."/>
            <person name="Legall-Iii F.L."/>
            <person name="Lemon S.L."/>
            <person name="Liu J.L."/>
            <person name="Liu Y.-S.L."/>
            <person name="Liyanage D.L."/>
            <person name="Lopez J.L."/>
            <person name="Lorensuhewa L.L."/>
            <person name="Mata R.M."/>
            <person name="Mathew T.M."/>
            <person name="Mercado C.M."/>
            <person name="Mercado I.M."/>
            <person name="Morales K.M."/>
            <person name="Morgan M.M."/>
            <person name="Munidasa M.M."/>
            <person name="Ngo D.N."/>
            <person name="Nguyen L.N."/>
            <person name="Nguyen T.N."/>
            <person name="Nguyen N.N."/>
            <person name="Obregon M.O."/>
            <person name="Okwuonu G.O."/>
            <person name="Ongeri F.O."/>
            <person name="Onwere C.O."/>
            <person name="Osifeso I.O."/>
            <person name="Parra A.P."/>
            <person name="Patil S.P."/>
            <person name="Perez A.P."/>
            <person name="Perez Y.P."/>
            <person name="Pham C.P."/>
            <person name="Pu L.-L.P."/>
            <person name="Puazo M.P."/>
            <person name="Quiroz J.Q."/>
            <person name="Rouhana J.R."/>
            <person name="Ruiz M.R."/>
            <person name="Ruiz S.-J.R."/>
            <person name="Saada N.S."/>
            <person name="Santibanez J.S."/>
            <person name="Scheel M.S."/>
            <person name="Schneider B.S."/>
            <person name="Simmons D.S."/>
            <person name="Sisson I.S."/>
            <person name="Tang L.-Y.T."/>
            <person name="Thornton R.T."/>
            <person name="Tisius J.T."/>
            <person name="Toledanes G.T."/>
            <person name="Trejos Z.T."/>
            <person name="Usmani K.U."/>
            <person name="Varghese R.V."/>
            <person name="Vattathil S.V."/>
            <person name="Vee V.V."/>
            <person name="Walker D.W."/>
            <person name="Weissenberger G.W."/>
            <person name="White C.W."/>
            <person name="Williams A.W."/>
            <person name="Woodworth J.W."/>
            <person name="Wright R.W."/>
            <person name="Zhu Y.Z."/>
            <person name="Han Y.H."/>
            <person name="Newsham I.N."/>
            <person name="Nazareth L.N."/>
            <person name="Worley K.W."/>
            <person name="Muzny D.M."/>
            <person name="Rogers J.R."/>
            <person name="Gibbs R.G."/>
        </authorList>
    </citation>
    <scope>NUCLEOTIDE SEQUENCE [LARGE SCALE GENOMIC DNA]</scope>
</reference>
<evidence type="ECO:0000313" key="2">
    <source>
        <dbReference type="Proteomes" id="UP000028761"/>
    </source>
</evidence>